<sequence length="253" mass="28191">MKDRVIGAILVVAYALLLLKSQGLIYFILVLTLGLEIIGELLEITGLSEHRLIPYTVFSLSAVLFYNMHTKVFLIPMILLSLFFYFIVMEKKEPERFFPFSLFFIYVFIGIASITLFNKKLLLLLVSIVWAVDTLAYFTGMFFGKHKLAPSLSPKKTVEGAIGGSIGGTIVATFVAVKLNIVYPEIKTFIFIFFLTVVSQIGDLLESYIKRIFGVKDSGNIIPGHGGVFDRLDSSIAVAPFLLLLLPNSSLLF</sequence>
<keyword evidence="10 18" id="KW-0808">Transferase</keyword>
<evidence type="ECO:0000256" key="12">
    <source>
        <dbReference type="ARBA" id="ARBA00022695"/>
    </source>
</evidence>
<comment type="catalytic activity">
    <reaction evidence="1 18">
        <text>a 1,2-diacyl-sn-glycero-3-phosphate + CTP + H(+) = a CDP-1,2-diacyl-sn-glycerol + diphosphate</text>
        <dbReference type="Rhea" id="RHEA:16229"/>
        <dbReference type="ChEBI" id="CHEBI:15378"/>
        <dbReference type="ChEBI" id="CHEBI:33019"/>
        <dbReference type="ChEBI" id="CHEBI:37563"/>
        <dbReference type="ChEBI" id="CHEBI:58332"/>
        <dbReference type="ChEBI" id="CHEBI:58608"/>
        <dbReference type="EC" id="2.7.7.41"/>
    </reaction>
</comment>
<dbReference type="PANTHER" id="PTHR46382">
    <property type="entry name" value="PHOSPHATIDATE CYTIDYLYLTRANSFERASE"/>
    <property type="match status" value="1"/>
</dbReference>
<comment type="pathway">
    <text evidence="3 18">Phospholipid metabolism; CDP-diacylglycerol biosynthesis; CDP-diacylglycerol from sn-glycerol 3-phosphate: step 3/3.</text>
</comment>
<dbReference type="RefSeq" id="WP_089322571.1">
    <property type="nucleotide sequence ID" value="NZ_FZOB01000003.1"/>
</dbReference>
<evidence type="ECO:0000313" key="20">
    <source>
        <dbReference type="EMBL" id="SNR68442.1"/>
    </source>
</evidence>
<feature type="transmembrane region" description="Helical" evidence="19">
    <location>
        <begin position="6"/>
        <end position="31"/>
    </location>
</feature>
<evidence type="ECO:0000256" key="6">
    <source>
        <dbReference type="ARBA" id="ARBA00012487"/>
    </source>
</evidence>
<evidence type="ECO:0000256" key="8">
    <source>
        <dbReference type="ARBA" id="ARBA00022475"/>
    </source>
</evidence>
<dbReference type="Proteomes" id="UP000198405">
    <property type="component" value="Unassembled WGS sequence"/>
</dbReference>
<evidence type="ECO:0000256" key="5">
    <source>
        <dbReference type="ARBA" id="ARBA00010185"/>
    </source>
</evidence>
<dbReference type="AlphaFoldDB" id="A0A238YBU9"/>
<keyword evidence="9" id="KW-0444">Lipid biosynthesis</keyword>
<evidence type="ECO:0000256" key="16">
    <source>
        <dbReference type="ARBA" id="ARBA00023209"/>
    </source>
</evidence>
<evidence type="ECO:0000256" key="11">
    <source>
        <dbReference type="ARBA" id="ARBA00022692"/>
    </source>
</evidence>
<dbReference type="PROSITE" id="PS01315">
    <property type="entry name" value="CDS"/>
    <property type="match status" value="1"/>
</dbReference>
<protein>
    <recommendedName>
        <fullName evidence="7 18">Phosphatidate cytidylyltransferase</fullName>
        <ecNumber evidence="6 18">2.7.7.41</ecNumber>
    </recommendedName>
</protein>
<dbReference type="PANTHER" id="PTHR46382:SF1">
    <property type="entry name" value="PHOSPHATIDATE CYTIDYLYLTRANSFERASE"/>
    <property type="match status" value="1"/>
</dbReference>
<feature type="transmembrane region" description="Helical" evidence="19">
    <location>
        <begin position="189"/>
        <end position="209"/>
    </location>
</feature>
<feature type="transmembrane region" description="Helical" evidence="19">
    <location>
        <begin position="52"/>
        <end position="68"/>
    </location>
</feature>
<dbReference type="EC" id="2.7.7.41" evidence="6 18"/>
<comment type="subcellular location">
    <subcellularLocation>
        <location evidence="2">Cell membrane</location>
        <topology evidence="2">Multi-pass membrane protein</topology>
    </subcellularLocation>
</comment>
<evidence type="ECO:0000256" key="4">
    <source>
        <dbReference type="ARBA" id="ARBA00005189"/>
    </source>
</evidence>
<dbReference type="GO" id="GO:0016024">
    <property type="term" value="P:CDP-diacylglycerol biosynthetic process"/>
    <property type="evidence" value="ECO:0007669"/>
    <property type="project" value="UniProtKB-UniPathway"/>
</dbReference>
<keyword evidence="21" id="KW-1185">Reference proteome</keyword>
<accession>A0A238YBU9</accession>
<evidence type="ECO:0000256" key="19">
    <source>
        <dbReference type="SAM" id="Phobius"/>
    </source>
</evidence>
<keyword evidence="15 19" id="KW-0472">Membrane</keyword>
<dbReference type="Pfam" id="PF01148">
    <property type="entry name" value="CTP_transf_1"/>
    <property type="match status" value="1"/>
</dbReference>
<comment type="similarity">
    <text evidence="5 18">Belongs to the CDS family.</text>
</comment>
<dbReference type="GO" id="GO:0004605">
    <property type="term" value="F:phosphatidate cytidylyltransferase activity"/>
    <property type="evidence" value="ECO:0007669"/>
    <property type="project" value="UniProtKB-EC"/>
</dbReference>
<evidence type="ECO:0000256" key="9">
    <source>
        <dbReference type="ARBA" id="ARBA00022516"/>
    </source>
</evidence>
<feature type="transmembrane region" description="Helical" evidence="19">
    <location>
        <begin position="123"/>
        <end position="143"/>
    </location>
</feature>
<evidence type="ECO:0000313" key="21">
    <source>
        <dbReference type="Proteomes" id="UP000198405"/>
    </source>
</evidence>
<evidence type="ECO:0000256" key="14">
    <source>
        <dbReference type="ARBA" id="ARBA00023098"/>
    </source>
</evidence>
<keyword evidence="16" id="KW-0594">Phospholipid biosynthesis</keyword>
<feature type="transmembrane region" description="Helical" evidence="19">
    <location>
        <begin position="74"/>
        <end position="90"/>
    </location>
</feature>
<evidence type="ECO:0000256" key="3">
    <source>
        <dbReference type="ARBA" id="ARBA00005119"/>
    </source>
</evidence>
<feature type="transmembrane region" description="Helical" evidence="19">
    <location>
        <begin position="164"/>
        <end position="183"/>
    </location>
</feature>
<keyword evidence="14" id="KW-0443">Lipid metabolism</keyword>
<keyword evidence="12 18" id="KW-0548">Nucleotidyltransferase</keyword>
<keyword evidence="17" id="KW-1208">Phospholipid metabolism</keyword>
<evidence type="ECO:0000256" key="1">
    <source>
        <dbReference type="ARBA" id="ARBA00001698"/>
    </source>
</evidence>
<reference evidence="21" key="1">
    <citation type="submission" date="2017-06" db="EMBL/GenBank/DDBJ databases">
        <authorList>
            <person name="Varghese N."/>
            <person name="Submissions S."/>
        </authorList>
    </citation>
    <scope>NUCLEOTIDE SEQUENCE [LARGE SCALE GENOMIC DNA]</scope>
    <source>
        <strain evidence="21">DSM 15668</strain>
    </source>
</reference>
<comment type="pathway">
    <text evidence="4">Lipid metabolism.</text>
</comment>
<evidence type="ECO:0000256" key="2">
    <source>
        <dbReference type="ARBA" id="ARBA00004651"/>
    </source>
</evidence>
<dbReference type="UniPathway" id="UPA00557">
    <property type="reaction ID" value="UER00614"/>
</dbReference>
<evidence type="ECO:0000256" key="10">
    <source>
        <dbReference type="ARBA" id="ARBA00022679"/>
    </source>
</evidence>
<evidence type="ECO:0000256" key="15">
    <source>
        <dbReference type="ARBA" id="ARBA00023136"/>
    </source>
</evidence>
<feature type="transmembrane region" description="Helical" evidence="19">
    <location>
        <begin position="97"/>
        <end position="117"/>
    </location>
</feature>
<evidence type="ECO:0000256" key="13">
    <source>
        <dbReference type="ARBA" id="ARBA00022989"/>
    </source>
</evidence>
<dbReference type="OrthoDB" id="9799199at2"/>
<keyword evidence="8" id="KW-1003">Cell membrane</keyword>
<keyword evidence="11 18" id="KW-0812">Transmembrane</keyword>
<keyword evidence="13 19" id="KW-1133">Transmembrane helix</keyword>
<gene>
    <name evidence="20" type="ORF">SAMN06265340_10317</name>
</gene>
<name>A0A238YBU9_9BACT</name>
<organism evidence="20 21">
    <name type="scientific">Desulfurobacterium atlanticum</name>
    <dbReference type="NCBI Taxonomy" id="240169"/>
    <lineage>
        <taxon>Bacteria</taxon>
        <taxon>Pseudomonadati</taxon>
        <taxon>Aquificota</taxon>
        <taxon>Aquificia</taxon>
        <taxon>Desulfurobacteriales</taxon>
        <taxon>Desulfurobacteriaceae</taxon>
        <taxon>Desulfurobacterium</taxon>
    </lineage>
</organism>
<evidence type="ECO:0000256" key="18">
    <source>
        <dbReference type="RuleBase" id="RU003938"/>
    </source>
</evidence>
<evidence type="ECO:0000256" key="7">
    <source>
        <dbReference type="ARBA" id="ARBA00019373"/>
    </source>
</evidence>
<proteinExistence type="inferred from homology"/>
<evidence type="ECO:0000256" key="17">
    <source>
        <dbReference type="ARBA" id="ARBA00023264"/>
    </source>
</evidence>
<dbReference type="InterPro" id="IPR000374">
    <property type="entry name" value="PC_trans"/>
</dbReference>
<dbReference type="EMBL" id="FZOB01000003">
    <property type="protein sequence ID" value="SNR68442.1"/>
    <property type="molecule type" value="Genomic_DNA"/>
</dbReference>
<dbReference type="GO" id="GO:0005886">
    <property type="term" value="C:plasma membrane"/>
    <property type="evidence" value="ECO:0007669"/>
    <property type="project" value="UniProtKB-SubCell"/>
</dbReference>